<dbReference type="InterPro" id="IPR042070">
    <property type="entry name" value="PucR_C-HTH_sf"/>
</dbReference>
<evidence type="ECO:0000259" key="4">
    <source>
        <dbReference type="Pfam" id="PF17853"/>
    </source>
</evidence>
<evidence type="ECO:0000259" key="3">
    <source>
        <dbReference type="Pfam" id="PF13556"/>
    </source>
</evidence>
<dbReference type="Pfam" id="PF17853">
    <property type="entry name" value="GGDEF_2"/>
    <property type="match status" value="1"/>
</dbReference>
<dbReference type="AlphaFoldDB" id="A0A3A8B3V7"/>
<dbReference type="Pfam" id="PF13185">
    <property type="entry name" value="GAF_2"/>
    <property type="match status" value="1"/>
</dbReference>
<dbReference type="InterPro" id="IPR041522">
    <property type="entry name" value="CdaR_GGDEF"/>
</dbReference>
<evidence type="ECO:0000313" key="6">
    <source>
        <dbReference type="Proteomes" id="UP000281128"/>
    </source>
</evidence>
<dbReference type="InterPro" id="IPR029016">
    <property type="entry name" value="GAF-like_dom_sf"/>
</dbReference>
<comment type="caution">
    <text evidence="5">The sequence shown here is derived from an EMBL/GenBank/DDBJ whole genome shotgun (WGS) entry which is preliminary data.</text>
</comment>
<dbReference type="SUPFAM" id="SSF55781">
    <property type="entry name" value="GAF domain-like"/>
    <property type="match status" value="1"/>
</dbReference>
<gene>
    <name evidence="5" type="ORF">D6850_16530</name>
</gene>
<dbReference type="InterPro" id="IPR025736">
    <property type="entry name" value="PucR_C-HTH_dom"/>
</dbReference>
<dbReference type="Gene3D" id="3.30.450.40">
    <property type="match status" value="1"/>
</dbReference>
<dbReference type="PANTHER" id="PTHR33744">
    <property type="entry name" value="CARBOHYDRATE DIACID REGULATOR"/>
    <property type="match status" value="1"/>
</dbReference>
<evidence type="ECO:0000256" key="1">
    <source>
        <dbReference type="ARBA" id="ARBA00006754"/>
    </source>
</evidence>
<dbReference type="InterPro" id="IPR003018">
    <property type="entry name" value="GAF"/>
</dbReference>
<reference evidence="5 6" key="1">
    <citation type="submission" date="2018-09" db="EMBL/GenBank/DDBJ databases">
        <title>Roseovarius spongiae sp. nov., isolated from a marine sponge.</title>
        <authorList>
            <person name="Zhuang L."/>
            <person name="Luo L."/>
        </authorList>
    </citation>
    <scope>NUCLEOTIDE SEQUENCE [LARGE SCALE GENOMIC DNA]</scope>
    <source>
        <strain evidence="5 6">HN-E21</strain>
    </source>
</reference>
<name>A0A3A8B3V7_9RHOB</name>
<evidence type="ECO:0000259" key="2">
    <source>
        <dbReference type="Pfam" id="PF13185"/>
    </source>
</evidence>
<evidence type="ECO:0000313" key="5">
    <source>
        <dbReference type="EMBL" id="RKF12574.1"/>
    </source>
</evidence>
<protein>
    <recommendedName>
        <fullName evidence="7">GAF domain-containing protein</fullName>
    </recommendedName>
</protein>
<dbReference type="Pfam" id="PF13556">
    <property type="entry name" value="HTH_30"/>
    <property type="match status" value="1"/>
</dbReference>
<dbReference type="PANTHER" id="PTHR33744:SF7">
    <property type="entry name" value="PUCR FAMILY TRANSCRIPTIONAL REGULATOR"/>
    <property type="match status" value="1"/>
</dbReference>
<dbReference type="OrthoDB" id="9792148at2"/>
<proteinExistence type="inferred from homology"/>
<dbReference type="EMBL" id="RAPE01000006">
    <property type="protein sequence ID" value="RKF12574.1"/>
    <property type="molecule type" value="Genomic_DNA"/>
</dbReference>
<organism evidence="5 6">
    <name type="scientific">Roseovarius spongiae</name>
    <dbReference type="NCBI Taxonomy" id="2320272"/>
    <lineage>
        <taxon>Bacteria</taxon>
        <taxon>Pseudomonadati</taxon>
        <taxon>Pseudomonadota</taxon>
        <taxon>Alphaproteobacteria</taxon>
        <taxon>Rhodobacterales</taxon>
        <taxon>Roseobacteraceae</taxon>
        <taxon>Roseovarius</taxon>
    </lineage>
</organism>
<accession>A0A3A8B3V7</accession>
<feature type="domain" description="PucR C-terminal helix-turn-helix" evidence="3">
    <location>
        <begin position="521"/>
        <end position="578"/>
    </location>
</feature>
<dbReference type="Proteomes" id="UP000281128">
    <property type="component" value="Unassembled WGS sequence"/>
</dbReference>
<keyword evidence="6" id="KW-1185">Reference proteome</keyword>
<feature type="domain" description="GAF" evidence="2">
    <location>
        <begin position="69"/>
        <end position="169"/>
    </location>
</feature>
<evidence type="ECO:0008006" key="7">
    <source>
        <dbReference type="Google" id="ProtNLM"/>
    </source>
</evidence>
<comment type="similarity">
    <text evidence="1">Belongs to the CdaR family.</text>
</comment>
<dbReference type="InterPro" id="IPR051448">
    <property type="entry name" value="CdaR-like_regulators"/>
</dbReference>
<dbReference type="RefSeq" id="WP_121168726.1">
    <property type="nucleotide sequence ID" value="NZ_RAPE01000006.1"/>
</dbReference>
<feature type="domain" description="CdaR GGDEF-like" evidence="4">
    <location>
        <begin position="351"/>
        <end position="467"/>
    </location>
</feature>
<dbReference type="Gene3D" id="1.10.10.2840">
    <property type="entry name" value="PucR C-terminal helix-turn-helix domain"/>
    <property type="match status" value="1"/>
</dbReference>
<sequence length="587" mass="65201">MTQRTADDAGKFRKVSEIARLIYEGRDLHDALHRLTEGVCMHSAWTNSSIQALDIRRQVSRPIVRYDPNRPDTAVDILEWDAAGSPLGRIVETGQPLILRDASEQDDYPGFREDARRRGYRTVVMIPLRFADEEGRPIVFTVISDEVQEVDDAEMGFLRCLVDLADIAVRRMQILERESRETQNLRNILVNLTTALATTLDADRADDLFRALSHLFPSGWFAVDLTSGQALFDPSRPPPGLDDTISALPESLIGYCLQNDGTGAGRNVRISLDGITTHSARMKSLTIDNTPVGALFLLVEGDLSPHEEIAAQAGQFALSTLILRGYLAFRLRGHSAQRLMKRLFAGEDASLTELQEEAAILDFPMNVEMRLLAISTPEHRRPTDSAHSLVLRKAQQQFGQAISCVIDGTIFILLHDGDMLDETTGRDAFLQAIRTVLSGRPLIVQSQPITAPGQIAAAYDLCRRNLQVAESMRAEGWIARRRLGAVPAFMASIGDTVAQEFLAETIAPIAEGGSSKGRTAIETLSAFLASGRRQQETADTLEIHVSTLRYRLERLSERHGLDLTDPDQCFELELALRLYQLRNSYQT</sequence>